<accession>A0A0A2M2C9</accession>
<dbReference type="AlphaFoldDB" id="A0A0A2M2C9"/>
<comment type="caution">
    <text evidence="1">The sequence shown here is derived from an EMBL/GenBank/DDBJ whole genome shotgun (WGS) entry which is preliminary data.</text>
</comment>
<evidence type="ECO:0000313" key="2">
    <source>
        <dbReference type="Proteomes" id="UP000030121"/>
    </source>
</evidence>
<protein>
    <submittedName>
        <fullName evidence="1">Uncharacterized protein</fullName>
    </submittedName>
</protein>
<dbReference type="EMBL" id="JRLW01000039">
    <property type="protein sequence ID" value="KGO85746.1"/>
    <property type="molecule type" value="Genomic_DNA"/>
</dbReference>
<dbReference type="eggNOG" id="ENOG5032HMC">
    <property type="taxonomic scope" value="Bacteria"/>
</dbReference>
<evidence type="ECO:0000313" key="1">
    <source>
        <dbReference type="EMBL" id="KGO85746.1"/>
    </source>
</evidence>
<gene>
    <name evidence="1" type="ORF">Q764_13935</name>
</gene>
<organism evidence="1 2">
    <name type="scientific">Flavobacterium suncheonense GH29-5 = DSM 17707</name>
    <dbReference type="NCBI Taxonomy" id="1121899"/>
    <lineage>
        <taxon>Bacteria</taxon>
        <taxon>Pseudomonadati</taxon>
        <taxon>Bacteroidota</taxon>
        <taxon>Flavobacteriia</taxon>
        <taxon>Flavobacteriales</taxon>
        <taxon>Flavobacteriaceae</taxon>
        <taxon>Flavobacterium</taxon>
    </lineage>
</organism>
<dbReference type="Proteomes" id="UP000030121">
    <property type="component" value="Unassembled WGS sequence"/>
</dbReference>
<keyword evidence="2" id="KW-1185">Reference proteome</keyword>
<reference evidence="1 2" key="1">
    <citation type="submission" date="2013-09" db="EMBL/GenBank/DDBJ databases">
        <authorList>
            <person name="Zeng Z."/>
            <person name="Chen C."/>
        </authorList>
    </citation>
    <scope>NUCLEOTIDE SEQUENCE [LARGE SCALE GENOMIC DNA]</scope>
    <source>
        <strain evidence="1 2">GH29-5</strain>
    </source>
</reference>
<proteinExistence type="predicted"/>
<name>A0A0A2M2C9_9FLAO</name>
<sequence length="250" mass="29454">MYFSPIFQLFSFNLFGIFVSISNKNPRLHKAGGTLGASDQKMSKIKYLIIISTLFFSCKNQERESLINKSEAQREKNGLISFNENLKLDSTIYLRSDQNDWKLVNYIATHERLKLNEKKKGSVFSIMEFYSVINNNQFKIVYYSNNGNILRLVSEEDRYYKKLNDTVEIYLSHRFNHLKVETIFSIDSLPTKFFVEKNQKKLKDMIKYGKENNLELCGTAQSDILKEGFPKRYTEINYSEYNKIKKELNK</sequence>